<dbReference type="InterPro" id="IPR029787">
    <property type="entry name" value="Nucleotide_cyclase"/>
</dbReference>
<keyword evidence="7" id="KW-0808">Transferase</keyword>
<gene>
    <name evidence="7" type="ORF">N5923_15760</name>
</gene>
<keyword evidence="5" id="KW-0812">Transmembrane</keyword>
<protein>
    <recommendedName>
        <fullName evidence="3">diguanylate cyclase</fullName>
        <ecNumber evidence="3">2.7.7.65</ecNumber>
    </recommendedName>
</protein>
<dbReference type="AlphaFoldDB" id="A0A9J6PRE9"/>
<keyword evidence="8" id="KW-1185">Reference proteome</keyword>
<dbReference type="PANTHER" id="PTHR45138:SF9">
    <property type="entry name" value="DIGUANYLATE CYCLASE DGCM-RELATED"/>
    <property type="match status" value="1"/>
</dbReference>
<evidence type="ECO:0000256" key="2">
    <source>
        <dbReference type="ARBA" id="ARBA00004665"/>
    </source>
</evidence>
<dbReference type="Pfam" id="PF00990">
    <property type="entry name" value="GGDEF"/>
    <property type="match status" value="1"/>
</dbReference>
<dbReference type="InterPro" id="IPR029151">
    <property type="entry name" value="Sensor-like_sf"/>
</dbReference>
<accession>A0A9J6PRE9</accession>
<evidence type="ECO:0000256" key="4">
    <source>
        <dbReference type="ARBA" id="ARBA00034247"/>
    </source>
</evidence>
<evidence type="ECO:0000313" key="8">
    <source>
        <dbReference type="Proteomes" id="UP001064262"/>
    </source>
</evidence>
<dbReference type="SUPFAM" id="SSF55073">
    <property type="entry name" value="Nucleotide cyclase"/>
    <property type="match status" value="1"/>
</dbReference>
<comment type="caution">
    <text evidence="7">The sequence shown here is derived from an EMBL/GenBank/DDBJ whole genome shotgun (WGS) entry which is preliminary data.</text>
</comment>
<dbReference type="GO" id="GO:0052621">
    <property type="term" value="F:diguanylate cyclase activity"/>
    <property type="evidence" value="ECO:0007669"/>
    <property type="project" value="UniProtKB-EC"/>
</dbReference>
<keyword evidence="5" id="KW-1133">Transmembrane helix</keyword>
<dbReference type="InterPro" id="IPR050469">
    <property type="entry name" value="Diguanylate_Cyclase"/>
</dbReference>
<feature type="transmembrane region" description="Helical" evidence="5">
    <location>
        <begin position="285"/>
        <end position="308"/>
    </location>
</feature>
<dbReference type="EMBL" id="JAODIM010000042">
    <property type="protein sequence ID" value="MCU5778947.1"/>
    <property type="molecule type" value="Genomic_DNA"/>
</dbReference>
<dbReference type="CDD" id="cd01949">
    <property type="entry name" value="GGDEF"/>
    <property type="match status" value="1"/>
</dbReference>
<proteinExistence type="predicted"/>
<dbReference type="PROSITE" id="PS50887">
    <property type="entry name" value="GGDEF"/>
    <property type="match status" value="1"/>
</dbReference>
<comment type="cofactor">
    <cofactor evidence="1">
        <name>Mg(2+)</name>
        <dbReference type="ChEBI" id="CHEBI:18420"/>
    </cofactor>
</comment>
<dbReference type="Proteomes" id="UP001064262">
    <property type="component" value="Unassembled WGS sequence"/>
</dbReference>
<comment type="pathway">
    <text evidence="2">Purine metabolism; 3',5'-cyclic di-GMP biosynthesis.</text>
</comment>
<dbReference type="SUPFAM" id="SSF103190">
    <property type="entry name" value="Sensory domain-like"/>
    <property type="match status" value="1"/>
</dbReference>
<dbReference type="FunFam" id="3.30.70.270:FF:000001">
    <property type="entry name" value="Diguanylate cyclase domain protein"/>
    <property type="match status" value="1"/>
</dbReference>
<keyword evidence="7" id="KW-0548">Nucleotidyltransferase</keyword>
<dbReference type="Gene3D" id="3.30.450.20">
    <property type="entry name" value="PAS domain"/>
    <property type="match status" value="2"/>
</dbReference>
<dbReference type="CDD" id="cd12912">
    <property type="entry name" value="PDC2_MCP_like"/>
    <property type="match status" value="1"/>
</dbReference>
<evidence type="ECO:0000256" key="1">
    <source>
        <dbReference type="ARBA" id="ARBA00001946"/>
    </source>
</evidence>
<dbReference type="SMART" id="SM00267">
    <property type="entry name" value="GGDEF"/>
    <property type="match status" value="1"/>
</dbReference>
<dbReference type="InterPro" id="IPR000160">
    <property type="entry name" value="GGDEF_dom"/>
</dbReference>
<evidence type="ECO:0000256" key="3">
    <source>
        <dbReference type="ARBA" id="ARBA00012528"/>
    </source>
</evidence>
<organism evidence="7 8">
    <name type="scientific">Winslowiella arboricola</name>
    <dbReference type="NCBI Taxonomy" id="2978220"/>
    <lineage>
        <taxon>Bacteria</taxon>
        <taxon>Pseudomonadati</taxon>
        <taxon>Pseudomonadota</taxon>
        <taxon>Gammaproteobacteria</taxon>
        <taxon>Enterobacterales</taxon>
        <taxon>Erwiniaceae</taxon>
        <taxon>Winslowiella</taxon>
    </lineage>
</organism>
<evidence type="ECO:0000256" key="5">
    <source>
        <dbReference type="SAM" id="Phobius"/>
    </source>
</evidence>
<dbReference type="Gene3D" id="3.30.70.270">
    <property type="match status" value="1"/>
</dbReference>
<dbReference type="NCBIfam" id="TIGR00254">
    <property type="entry name" value="GGDEF"/>
    <property type="match status" value="1"/>
</dbReference>
<sequence length="529" mass="57840">MQKNKIKLRTLLVVLSAGGVLLTSALLLTVLYAYQKSDIENSILSSNIAYARKLADVTDRYFRMATMELSYSAGTLQDFGDQARLSGEADRLRGQSGLFNSVVVVNNKGVVQAASPESLSLNGLTLTSESNRIALADKKTYISSPFTSAAGNYVVFLSHPVFSASAEYLGYIGGTVYLKKKSILSDIIGQHFYLDSSEISIVSNEGDIIYNHNPGLVGSRIALSPELKSHLAHSASGRVNYRNNGRDYLLGYADIGLTGWNIFIYGNEENVSSVLWKTIKRSSLLVIPVIGFMLILMTVLSYCIAYPLRTLAELVRSGDSDSTLRSIKGINTWYDEAEKLKSAVYHHILLMVNKMSSLNDEAMTDPLTGTYNRRGFDSLVQPYLYSSDHSLILLDVDHFKKINDRYGHKTGDAVLVRLAQLIMHTCRSSDIVSRFGGEEFIVFLPDTGIEKALFTAERIRLSVAATAFHIAGQVTISAGVSAFGEDADELSRLIGEADSALYHSKGAGRNRTSVSHRGKLFAADVSGGM</sequence>
<comment type="catalytic activity">
    <reaction evidence="4">
        <text>2 GTP = 3',3'-c-di-GMP + 2 diphosphate</text>
        <dbReference type="Rhea" id="RHEA:24898"/>
        <dbReference type="ChEBI" id="CHEBI:33019"/>
        <dbReference type="ChEBI" id="CHEBI:37565"/>
        <dbReference type="ChEBI" id="CHEBI:58805"/>
        <dbReference type="EC" id="2.7.7.65"/>
    </reaction>
</comment>
<dbReference type="InterPro" id="IPR043128">
    <property type="entry name" value="Rev_trsase/Diguanyl_cyclase"/>
</dbReference>
<name>A0A9J6PRE9_9GAMM</name>
<feature type="domain" description="GGDEF" evidence="6">
    <location>
        <begin position="387"/>
        <end position="517"/>
    </location>
</feature>
<dbReference type="EC" id="2.7.7.65" evidence="3"/>
<evidence type="ECO:0000313" key="7">
    <source>
        <dbReference type="EMBL" id="MCU5778947.1"/>
    </source>
</evidence>
<keyword evidence="5" id="KW-0472">Membrane</keyword>
<reference evidence="7" key="1">
    <citation type="submission" date="2022-09" db="EMBL/GenBank/DDBJ databases">
        <title>Winslowiella arboricola sp. nov., isolated from bleeding cankers on broadleaf hosts.</title>
        <authorList>
            <person name="Brady C."/>
            <person name="Kaur S."/>
            <person name="Crampton B."/>
            <person name="Maddock D."/>
            <person name="Arnold D."/>
            <person name="Denman S."/>
        </authorList>
    </citation>
    <scope>NUCLEOTIDE SEQUENCE</scope>
    <source>
        <strain evidence="7">BAC 15a-03b</strain>
    </source>
</reference>
<dbReference type="RefSeq" id="WP_267143680.1">
    <property type="nucleotide sequence ID" value="NZ_JAODIL010000078.1"/>
</dbReference>
<dbReference type="PANTHER" id="PTHR45138">
    <property type="entry name" value="REGULATORY COMPONENTS OF SENSORY TRANSDUCTION SYSTEM"/>
    <property type="match status" value="1"/>
</dbReference>
<evidence type="ECO:0000259" key="6">
    <source>
        <dbReference type="PROSITE" id="PS50887"/>
    </source>
</evidence>
<dbReference type="CDD" id="cd18773">
    <property type="entry name" value="PDC1_HK_sensor"/>
    <property type="match status" value="1"/>
</dbReference>